<name>A0ABM7SBA7_9HELI</name>
<feature type="region of interest" description="Disordered" evidence="1">
    <location>
        <begin position="173"/>
        <end position="198"/>
    </location>
</feature>
<dbReference type="EMBL" id="AP024814">
    <property type="protein sequence ID" value="BCZ17925.1"/>
    <property type="molecule type" value="Genomic_DNA"/>
</dbReference>
<gene>
    <name evidence="2" type="ORF">NHP190003_12070</name>
</gene>
<feature type="region of interest" description="Disordered" evidence="1">
    <location>
        <begin position="1527"/>
        <end position="1589"/>
    </location>
</feature>
<proteinExistence type="predicted"/>
<accession>A0ABM7SBA7</accession>
<dbReference type="Proteomes" id="UP000826775">
    <property type="component" value="Chromosome"/>
</dbReference>
<reference evidence="2 3" key="1">
    <citation type="submission" date="2021-07" db="EMBL/GenBank/DDBJ databases">
        <title>Novel Helicobacter sp. Isolated from a dog.</title>
        <authorList>
            <person name="Rimbara E."/>
            <person name="Suzuki M."/>
        </authorList>
    </citation>
    <scope>NUCLEOTIDE SEQUENCE [LARGE SCALE GENOMIC DNA]</scope>
    <source>
        <strain evidence="3">NHP19-003</strain>
    </source>
</reference>
<keyword evidence="3" id="KW-1185">Reference proteome</keyword>
<feature type="compositionally biased region" description="Polar residues" evidence="1">
    <location>
        <begin position="184"/>
        <end position="198"/>
    </location>
</feature>
<feature type="compositionally biased region" description="Low complexity" evidence="1">
    <location>
        <begin position="1572"/>
        <end position="1587"/>
    </location>
</feature>
<dbReference type="Pfam" id="PF01856">
    <property type="entry name" value="HP_OMP"/>
    <property type="match status" value="1"/>
</dbReference>
<evidence type="ECO:0000313" key="2">
    <source>
        <dbReference type="EMBL" id="BCZ17925.1"/>
    </source>
</evidence>
<evidence type="ECO:0000313" key="3">
    <source>
        <dbReference type="Proteomes" id="UP000826775"/>
    </source>
</evidence>
<feature type="compositionally biased region" description="Low complexity" evidence="1">
    <location>
        <begin position="174"/>
        <end position="183"/>
    </location>
</feature>
<feature type="compositionally biased region" description="Low complexity" evidence="1">
    <location>
        <begin position="1537"/>
        <end position="1563"/>
    </location>
</feature>
<protein>
    <submittedName>
        <fullName evidence="2">Uncharacterized protein</fullName>
    </submittedName>
</protein>
<evidence type="ECO:0000256" key="1">
    <source>
        <dbReference type="SAM" id="MobiDB-lite"/>
    </source>
</evidence>
<sequence>MSAVTNNILNGASLSQVAAAIDKLNANGFGVATDAQLQSALTGLVNPGQYREVYTAYDAIAKAIADSSTSPTASAPSYTTIFKSGTSNGDILQSLVTFGNALSGVSDSGLSSSNALIKSAVITSGGGSLSSTMLQALYDTFNGTSSSTSSAYSELSSALNALKGALNPGTIDVSSTTTTSTTSPFTPGQNKTSQYPISATPSTTASNITSYTTQEAANQVAYNKAVYSALSNLLGQVITYSSGQNTLTSLLKGGGSVASQILDTGIQNAAANTLLGQSNTGNAAALQINQIRAIYTSSDLLSAYVDAAIKPNSAINPETQAQILTGLNQALSASAANQGLIAQTAYSIEQLLNSTATPTLFGQPVTGASLTNALGITTGDPFGSDLSNTQITQGLNAIDSLKNMVSGNSVANMQDAATASATLAKDYALVEANVGQLQLATGTTLNEALSKLVTTNSSTISTEIPGFTTLTSGSPTPQQTALADAIRALVGATASTGTTSLTANSPFTKLNTALGTSGTTAENIATLQGDAVKIAGANGTGGYVAAINAIMNSGNQLSSWSSSTSGSIGAQIAQVQGLLNTLDSQSTASQSESFAEGLATNPSTTIANLEQQVQSYISALKTYDGIGNAANATWSTSGVKLTSNTLSSMLQAAGASPGVDLGFATAAANSIQNALTSVQSLVGTSDFSASTLAALTGVGAASGSSSVLGNLNTAVSKLYSLDPAFFGANSQTNKTPGNLSNISNIYSNNAILQDNQILGAPSQGIGATSVGGGITQNPGAAGYFKNLVNLNTITSLLGSVVGGTASAPAASSSYTTAFGTNGSNGVVGTLLGSSNANYNNLTTGLATGTNATQLIQELMTLGSSLNTSTLSASAFDALKPYFATAGTNTSGAAFNAWTAWKAIAFAPSGSTSTLAQLGSLVNQAPTSAVAIYQLLQDAKSLNAANAALTTSGSGLAGSNVSSGLLNVNSTNAAAFTQAMNAANAVGQLLKALPDSSGAAAATNASSVISLIQALNTYDHNITLLNNLAPTSTGVQAGQTIASQILNYLQAETGAKGLTGVTSGAISTNATEIQGLLNRLKYLQGLQAQVQQAIDNNPYALVMGKDQAVKSSTFQAAAGALANQTTGLFNAATADTLFGTTTSSTGTTYNPTSDMSSAFSSLSTTLGYQMDNLTTYNGLIADLTNPSESILLNPTSGVLQSTAQSALQTIAQNVYDITTYLAPVSTSAAGGTSANTSNFNSISSAYNSINSALSNSAVATLGTLFSTGSNGAAGTGALTISSLSQTTENATSHAKSTVLAGMQAIVALNNMFGSIQSDAAGTAPSQGFKNFQASTGSNGLGSLNTNIAGLTNALNTSADNLSTIKTINSAQIGTVAQILQALENNSTTAGLINSSATIDSSAVTTAFTNDTSAAWEAVSKALTPVIGAANVALIAPSVSSGSTLASFLTAAQNLIGTAQNGGKGAALQMINDGIVNKYEVNTTNLQAAIPKLIEQAQTLNSLYTTVQDSVVAATSSSKNSILAAAVGGSTGGPGSAGASGPSTTGPGSTGTPAGSSTPGSAGSPGSAGGPGTPAGSPGSSPTPTTTTSNAVGITPAQYNAIKQVVQEAATIFGSSTSGSSTANSSPFEASGILSPTSSGVVSVADSEIQSLISSSASSSSTSASMPTALTGNGAPTSFAGLVAYELTLNGVTAGSNVGDTLKAASSTQLETAIQAALSSPALTNAMMQPLVEKALVNVLDAVASYNSANNTLSPLLNSAKATSATILNDALNNASSLQGLLSKLNLSGTVMSGTTASTTGLLKASTIAKIEAALNNMKNSSATYAAAQNAINANTPAAQQAQQIEAAVTASNNLQTSLNALTILGNTQFNSSTQSNYLSDVATVTNAQADYMAANYTLPSLLAALKSTSQNFASSPNAQAVQTSVAQVYREIMQTANLNPSAARAALSNLVNEISNLQDQVVGALAGLVQASQNAGSGTTQPAGGVAASVKEGAHAGTLLVSLGQKGSALFEMPAGSPQQQVNALKTLLNNLQTTSAYAKASLIKLQADLKGYYVATASASHAPMQTMNSNGNMYGIDVQFGYKQFFGKKKRWGLRYYANFSYQHGTFMVSDASDLDNFTYGAGVDALYNFYESKDSKYTTGLFAGLMLEGSSWGVKGQSYYTNLMNYYNAHGGHAVMNTSYFQIPLNLGFRTNVNKHNGFEIGLRIPLAVNYYFKGELDGSKLDIAYKRNVSVFFNYVYNF</sequence>
<dbReference type="InterPro" id="IPR002718">
    <property type="entry name" value="OMP_Helicobacter"/>
</dbReference>
<dbReference type="RefSeq" id="WP_221281230.1">
    <property type="nucleotide sequence ID" value="NZ_AP024814.1"/>
</dbReference>
<organism evidence="2 3">
    <name type="scientific">Helicobacter gastrocanis</name>
    <dbReference type="NCBI Taxonomy" id="2849641"/>
    <lineage>
        <taxon>Bacteria</taxon>
        <taxon>Pseudomonadati</taxon>
        <taxon>Campylobacterota</taxon>
        <taxon>Epsilonproteobacteria</taxon>
        <taxon>Campylobacterales</taxon>
        <taxon>Helicobacteraceae</taxon>
        <taxon>Helicobacter</taxon>
    </lineage>
</organism>
<dbReference type="PRINTS" id="PR01776">
    <property type="entry name" value="HPOMPFAMILY"/>
</dbReference>
<feature type="compositionally biased region" description="Gly residues" evidence="1">
    <location>
        <begin position="1527"/>
        <end position="1536"/>
    </location>
</feature>